<dbReference type="Proteomes" id="UP000001064">
    <property type="component" value="Unassembled WGS sequence"/>
</dbReference>
<dbReference type="KEGG" id="dpp:DICPUDRAFT_150905"/>
<dbReference type="AlphaFoldDB" id="F0ZHJ5"/>
<sequence>MVIVTVRDELVHLVGGISFIKEIIRKDQRRKSTRTGWDCGHILQKPHQHTNAALQQPPKSTKTNANVTFDEESESIYAQLEEGKTERYLGFNFNKKGIQSKLDQITEKILAQFASWKNATSTLRATIFEQIWYRRNKKNHEQFTYDLTYERILKRFKLICAAAWEREVKNINRIYKKLQNQGPANQRHHTMKIVNRLENRVNLCTILIEGLYA</sequence>
<keyword evidence="2" id="KW-1185">Reference proteome</keyword>
<dbReference type="RefSeq" id="XP_003286884.1">
    <property type="nucleotide sequence ID" value="XM_003286836.1"/>
</dbReference>
<gene>
    <name evidence="1" type="ORF">DICPUDRAFT_150905</name>
</gene>
<organism evidence="1 2">
    <name type="scientific">Dictyostelium purpureum</name>
    <name type="common">Slime mold</name>
    <dbReference type="NCBI Taxonomy" id="5786"/>
    <lineage>
        <taxon>Eukaryota</taxon>
        <taxon>Amoebozoa</taxon>
        <taxon>Evosea</taxon>
        <taxon>Eumycetozoa</taxon>
        <taxon>Dictyostelia</taxon>
        <taxon>Dictyosteliales</taxon>
        <taxon>Dictyosteliaceae</taxon>
        <taxon>Dictyostelium</taxon>
    </lineage>
</organism>
<dbReference type="EMBL" id="GL871022">
    <property type="protein sequence ID" value="EGC36580.1"/>
    <property type="molecule type" value="Genomic_DNA"/>
</dbReference>
<reference evidence="2" key="1">
    <citation type="journal article" date="2011" name="Genome Biol.">
        <title>Comparative genomics of the social amoebae Dictyostelium discoideum and Dictyostelium purpureum.</title>
        <authorList>
            <consortium name="US DOE Joint Genome Institute (JGI-PGF)"/>
            <person name="Sucgang R."/>
            <person name="Kuo A."/>
            <person name="Tian X."/>
            <person name="Salerno W."/>
            <person name="Parikh A."/>
            <person name="Feasley C.L."/>
            <person name="Dalin E."/>
            <person name="Tu H."/>
            <person name="Huang E."/>
            <person name="Barry K."/>
            <person name="Lindquist E."/>
            <person name="Shapiro H."/>
            <person name="Bruce D."/>
            <person name="Schmutz J."/>
            <person name="Salamov A."/>
            <person name="Fey P."/>
            <person name="Gaudet P."/>
            <person name="Anjard C."/>
            <person name="Babu M.M."/>
            <person name="Basu S."/>
            <person name="Bushmanova Y."/>
            <person name="van der Wel H."/>
            <person name="Katoh-Kurasawa M."/>
            <person name="Dinh C."/>
            <person name="Coutinho P.M."/>
            <person name="Saito T."/>
            <person name="Elias M."/>
            <person name="Schaap P."/>
            <person name="Kay R.R."/>
            <person name="Henrissat B."/>
            <person name="Eichinger L."/>
            <person name="Rivero F."/>
            <person name="Putnam N.H."/>
            <person name="West C.M."/>
            <person name="Loomis W.F."/>
            <person name="Chisholm R.L."/>
            <person name="Shaulsky G."/>
            <person name="Strassmann J.E."/>
            <person name="Queller D.C."/>
            <person name="Kuspa A."/>
            <person name="Grigoriev I.V."/>
        </authorList>
    </citation>
    <scope>NUCLEOTIDE SEQUENCE [LARGE SCALE GENOMIC DNA]</scope>
    <source>
        <strain evidence="2">QSDP1</strain>
    </source>
</reference>
<proteinExistence type="predicted"/>
<accession>F0ZHJ5</accession>
<dbReference type="GeneID" id="10500300"/>
<evidence type="ECO:0000313" key="1">
    <source>
        <dbReference type="EMBL" id="EGC36580.1"/>
    </source>
</evidence>
<dbReference type="InParanoid" id="F0ZHJ5"/>
<evidence type="ECO:0000313" key="2">
    <source>
        <dbReference type="Proteomes" id="UP000001064"/>
    </source>
</evidence>
<protein>
    <submittedName>
        <fullName evidence="1">Uncharacterized protein</fullName>
    </submittedName>
</protein>
<name>F0ZHJ5_DICPU</name>
<dbReference type="VEuPathDB" id="AmoebaDB:DICPUDRAFT_150905"/>